<reference evidence="3" key="1">
    <citation type="journal article" date="2015" name="Nat. Genet.">
        <title>The genome and transcriptome of the zoonotic hookworm Ancylostoma ceylanicum identify infection-specific gene families.</title>
        <authorList>
            <person name="Schwarz E.M."/>
            <person name="Hu Y."/>
            <person name="Antoshechkin I."/>
            <person name="Miller M.M."/>
            <person name="Sternberg P.W."/>
            <person name="Aroian R.V."/>
        </authorList>
    </citation>
    <scope>NUCLEOTIDE SEQUENCE</scope>
    <source>
        <strain evidence="3">HY135</strain>
    </source>
</reference>
<dbReference type="EMBL" id="JARK01001412">
    <property type="protein sequence ID" value="EYC06361.1"/>
    <property type="molecule type" value="Genomic_DNA"/>
</dbReference>
<organism evidence="2 3">
    <name type="scientific">Ancylostoma ceylanicum</name>
    <dbReference type="NCBI Taxonomy" id="53326"/>
    <lineage>
        <taxon>Eukaryota</taxon>
        <taxon>Metazoa</taxon>
        <taxon>Ecdysozoa</taxon>
        <taxon>Nematoda</taxon>
        <taxon>Chromadorea</taxon>
        <taxon>Rhabditida</taxon>
        <taxon>Rhabditina</taxon>
        <taxon>Rhabditomorpha</taxon>
        <taxon>Strongyloidea</taxon>
        <taxon>Ancylostomatidae</taxon>
        <taxon>Ancylostomatinae</taxon>
        <taxon>Ancylostoma</taxon>
    </lineage>
</organism>
<evidence type="ECO:0000313" key="2">
    <source>
        <dbReference type="EMBL" id="EYC06361.1"/>
    </source>
</evidence>
<evidence type="ECO:0000313" key="3">
    <source>
        <dbReference type="Proteomes" id="UP000024635"/>
    </source>
</evidence>
<keyword evidence="3" id="KW-1185">Reference proteome</keyword>
<accession>A0A016TUC5</accession>
<dbReference type="AlphaFoldDB" id="A0A016TUC5"/>
<proteinExistence type="predicted"/>
<gene>
    <name evidence="2" type="primary">Acey_s0076.g1021</name>
    <name evidence="2" type="ORF">Y032_0076g1021</name>
</gene>
<evidence type="ECO:0000256" key="1">
    <source>
        <dbReference type="SAM" id="MobiDB-lite"/>
    </source>
</evidence>
<sequence>MADEELASYRLQFQQVLSVCFPFIIHQPDRPANAGLPGFLWRSARIVLVWHISLTTSVTPHPMGTHVFSYLSNSRRQSTHSMAAGRPTNFFPTMCGSRNTPHPDEDRS</sequence>
<comment type="caution">
    <text evidence="2">The sequence shown here is derived from an EMBL/GenBank/DDBJ whole genome shotgun (WGS) entry which is preliminary data.</text>
</comment>
<feature type="region of interest" description="Disordered" evidence="1">
    <location>
        <begin position="79"/>
        <end position="108"/>
    </location>
</feature>
<protein>
    <submittedName>
        <fullName evidence="2">Uncharacterized protein</fullName>
    </submittedName>
</protein>
<dbReference type="Proteomes" id="UP000024635">
    <property type="component" value="Unassembled WGS sequence"/>
</dbReference>
<name>A0A016TUC5_9BILA</name>